<feature type="domain" description="F-box" evidence="2">
    <location>
        <begin position="6"/>
        <end position="46"/>
    </location>
</feature>
<dbReference type="PANTHER" id="PTHR31111">
    <property type="entry name" value="BNAA05G37150D PROTEIN-RELATED"/>
    <property type="match status" value="1"/>
</dbReference>
<dbReference type="PANTHER" id="PTHR31111:SF130">
    <property type="entry name" value="F-BOX ASSOCIATED UBIQUITINATION EFFECTOR FAMILY PROTEIN"/>
    <property type="match status" value="1"/>
</dbReference>
<organism evidence="3 4">
    <name type="scientific">Microthlaspi erraticum</name>
    <dbReference type="NCBI Taxonomy" id="1685480"/>
    <lineage>
        <taxon>Eukaryota</taxon>
        <taxon>Viridiplantae</taxon>
        <taxon>Streptophyta</taxon>
        <taxon>Embryophyta</taxon>
        <taxon>Tracheophyta</taxon>
        <taxon>Spermatophyta</taxon>
        <taxon>Magnoliopsida</taxon>
        <taxon>eudicotyledons</taxon>
        <taxon>Gunneridae</taxon>
        <taxon>Pentapetalae</taxon>
        <taxon>rosids</taxon>
        <taxon>malvids</taxon>
        <taxon>Brassicales</taxon>
        <taxon>Brassicaceae</taxon>
        <taxon>Coluteocarpeae</taxon>
        <taxon>Microthlaspi</taxon>
    </lineage>
</organism>
<dbReference type="Gene3D" id="1.20.1280.50">
    <property type="match status" value="1"/>
</dbReference>
<dbReference type="CDD" id="cd22157">
    <property type="entry name" value="F-box_AtFBW1-like"/>
    <property type="match status" value="1"/>
</dbReference>
<dbReference type="SUPFAM" id="SSF81383">
    <property type="entry name" value="F-box domain"/>
    <property type="match status" value="1"/>
</dbReference>
<dbReference type="InterPro" id="IPR017451">
    <property type="entry name" value="F-box-assoc_interact_dom"/>
</dbReference>
<dbReference type="SMART" id="SM00256">
    <property type="entry name" value="FBOX"/>
    <property type="match status" value="1"/>
</dbReference>
<feature type="compositionally biased region" description="Basic residues" evidence="1">
    <location>
        <begin position="459"/>
        <end position="486"/>
    </location>
</feature>
<dbReference type="InterPro" id="IPR013187">
    <property type="entry name" value="F-box-assoc_dom_typ3"/>
</dbReference>
<dbReference type="AlphaFoldDB" id="A0A6D2KIE7"/>
<dbReference type="OrthoDB" id="1076913at2759"/>
<keyword evidence="4" id="KW-1185">Reference proteome</keyword>
<dbReference type="InterPro" id="IPR036047">
    <property type="entry name" value="F-box-like_dom_sf"/>
</dbReference>
<dbReference type="Pfam" id="PF00646">
    <property type="entry name" value="F-box"/>
    <property type="match status" value="1"/>
</dbReference>
<accession>A0A6D2KIE7</accession>
<evidence type="ECO:0000313" key="3">
    <source>
        <dbReference type="EMBL" id="CAA7047995.1"/>
    </source>
</evidence>
<proteinExistence type="predicted"/>
<dbReference type="InterPro" id="IPR001810">
    <property type="entry name" value="F-box_dom"/>
</dbReference>
<reference evidence="3" key="1">
    <citation type="submission" date="2020-01" db="EMBL/GenBank/DDBJ databases">
        <authorList>
            <person name="Mishra B."/>
        </authorList>
    </citation>
    <scope>NUCLEOTIDE SEQUENCE [LARGE SCALE GENOMIC DNA]</scope>
</reference>
<dbReference type="NCBIfam" id="TIGR01640">
    <property type="entry name" value="F_box_assoc_1"/>
    <property type="match status" value="1"/>
</dbReference>
<dbReference type="Pfam" id="PF08268">
    <property type="entry name" value="FBA_3"/>
    <property type="match status" value="1"/>
</dbReference>
<gene>
    <name evidence="3" type="ORF">MERR_LOCUS35230</name>
</gene>
<dbReference type="Proteomes" id="UP000467841">
    <property type="component" value="Unassembled WGS sequence"/>
</dbReference>
<feature type="region of interest" description="Disordered" evidence="1">
    <location>
        <begin position="445"/>
        <end position="499"/>
    </location>
</feature>
<evidence type="ECO:0000259" key="2">
    <source>
        <dbReference type="SMART" id="SM00256"/>
    </source>
</evidence>
<feature type="compositionally biased region" description="Basic and acidic residues" evidence="1">
    <location>
        <begin position="487"/>
        <end position="499"/>
    </location>
</feature>
<evidence type="ECO:0000313" key="4">
    <source>
        <dbReference type="Proteomes" id="UP000467841"/>
    </source>
</evidence>
<protein>
    <recommendedName>
        <fullName evidence="2">F-box domain-containing protein</fullName>
    </recommendedName>
</protein>
<evidence type="ECO:0000256" key="1">
    <source>
        <dbReference type="SAM" id="MobiDB-lite"/>
    </source>
</evidence>
<sequence length="499" mass="58522">MNSDCIPYDLMIDIFSRLPKKSIARFHCVSKQWSSMFHSQDFTKLFLTRSSARPRLLFAIKGYNEWSFYSSPQLQNPYEKSSSSLEVAAEFHTNFPPENMAVYRNRKPRSLSCGYASGLIYFNGMWISGKDEKSGVPVICNPNTGGYATLPKLRLSRYKIPNSLFGFDPIDKQFKVLFMTRNGDYTILTLGTTRWRKIHCPINHEPLSESICIDGVLYYLAEPMWPRRYSIVCFDVRSEKFEIIYYPEYYCQLVNYMGKLGLIYLDYCDDDAIVLHEWVLEDLEKKEWSEYAYILRDDKFLHNDVSVVGVTATGEIVLSMTRYTSKQPFYVFYFNPKTKTLRSVEIKGLGAGHNEEYGENFSVHTFVNHVEDLNANDGKLLKSSIYGQYVKTEEKYHCEDKDGEYDNNYVDEGRDQYDYDSGDDYRRRYTWDYGYDYVYEYGDGDESEEGEMENEREKKKNTKKVKVKEKKKVKHPNQKGKQHKRLHTDAKEEAATRTM</sequence>
<comment type="caution">
    <text evidence="3">The sequence shown here is derived from an EMBL/GenBank/DDBJ whole genome shotgun (WGS) entry which is preliminary data.</text>
</comment>
<dbReference type="EMBL" id="CACVBM020001385">
    <property type="protein sequence ID" value="CAA7047995.1"/>
    <property type="molecule type" value="Genomic_DNA"/>
</dbReference>
<name>A0A6D2KIE7_9BRAS</name>